<dbReference type="InterPro" id="IPR036322">
    <property type="entry name" value="WD40_repeat_dom_sf"/>
</dbReference>
<organism evidence="2">
    <name type="scientific">Tetraselmis chuii</name>
    <dbReference type="NCBI Taxonomy" id="63592"/>
    <lineage>
        <taxon>Eukaryota</taxon>
        <taxon>Viridiplantae</taxon>
        <taxon>Chlorophyta</taxon>
        <taxon>core chlorophytes</taxon>
        <taxon>Chlorodendrophyceae</taxon>
        <taxon>Chlorodendrales</taxon>
        <taxon>Chlorodendraceae</taxon>
        <taxon>Tetraselmis</taxon>
    </lineage>
</organism>
<dbReference type="SMART" id="SM00320">
    <property type="entry name" value="WD40"/>
    <property type="match status" value="2"/>
</dbReference>
<dbReference type="InterPro" id="IPR015943">
    <property type="entry name" value="WD40/YVTN_repeat-like_dom_sf"/>
</dbReference>
<proteinExistence type="predicted"/>
<gene>
    <name evidence="2" type="ORF">TCHU04912_LOCUS7653</name>
</gene>
<sequence length="151" mass="16780">MFHYPFFLRPSARIDTHTHAHDERIIAVHMERLKRVAVIGMDDLKAVRTLRGHQGPVTDVHLMNGMPLSSSEDGTICIWDPEQSSPVVSLETDSKVNAMAVDEMQGRLTSAGWSLDVWDIATAQRVLQLSSLFGGDDDDGGDELLFEMMEG</sequence>
<dbReference type="Pfam" id="PF00400">
    <property type="entry name" value="WD40"/>
    <property type="match status" value="1"/>
</dbReference>
<feature type="repeat" description="WD" evidence="1">
    <location>
        <begin position="50"/>
        <end position="89"/>
    </location>
</feature>
<keyword evidence="1" id="KW-0853">WD repeat</keyword>
<dbReference type="InterPro" id="IPR001680">
    <property type="entry name" value="WD40_rpt"/>
</dbReference>
<reference evidence="2" key="1">
    <citation type="submission" date="2021-01" db="EMBL/GenBank/DDBJ databases">
        <authorList>
            <person name="Corre E."/>
            <person name="Pelletier E."/>
            <person name="Niang G."/>
            <person name="Scheremetjew M."/>
            <person name="Finn R."/>
            <person name="Kale V."/>
            <person name="Holt S."/>
            <person name="Cochrane G."/>
            <person name="Meng A."/>
            <person name="Brown T."/>
            <person name="Cohen L."/>
        </authorList>
    </citation>
    <scope>NUCLEOTIDE SEQUENCE</scope>
    <source>
        <strain evidence="2">PLY429</strain>
    </source>
</reference>
<protein>
    <submittedName>
        <fullName evidence="2">Uncharacterized protein</fullName>
    </submittedName>
</protein>
<dbReference type="AlphaFoldDB" id="A0A7S1X2C6"/>
<accession>A0A7S1X2C6</accession>
<dbReference type="EMBL" id="HBGG01015013">
    <property type="protein sequence ID" value="CAD9205417.1"/>
    <property type="molecule type" value="Transcribed_RNA"/>
</dbReference>
<evidence type="ECO:0000313" key="2">
    <source>
        <dbReference type="EMBL" id="CAD9205417.1"/>
    </source>
</evidence>
<dbReference type="Gene3D" id="2.130.10.10">
    <property type="entry name" value="YVTN repeat-like/Quinoprotein amine dehydrogenase"/>
    <property type="match status" value="1"/>
</dbReference>
<name>A0A7S1X2C6_9CHLO</name>
<evidence type="ECO:0000256" key="1">
    <source>
        <dbReference type="PROSITE-ProRule" id="PRU00221"/>
    </source>
</evidence>
<dbReference type="SUPFAM" id="SSF50978">
    <property type="entry name" value="WD40 repeat-like"/>
    <property type="match status" value="1"/>
</dbReference>
<dbReference type="PROSITE" id="PS50082">
    <property type="entry name" value="WD_REPEATS_2"/>
    <property type="match status" value="1"/>
</dbReference>